<dbReference type="AlphaFoldDB" id="A0A8J7P7B1"/>
<comment type="caution">
    <text evidence="6">The sequence shown here is derived from an EMBL/GenBank/DDBJ whole genome shotgun (WGS) entry which is preliminary data.</text>
</comment>
<dbReference type="EMBL" id="JAFLCK010000006">
    <property type="protein sequence ID" value="MBN8659839.1"/>
    <property type="molecule type" value="Genomic_DNA"/>
</dbReference>
<feature type="domain" description="Peptidase M10 metallopeptidase" evidence="5">
    <location>
        <begin position="226"/>
        <end position="278"/>
    </location>
</feature>
<keyword evidence="2" id="KW-0479">Metal-binding</keyword>
<dbReference type="InterPro" id="IPR001818">
    <property type="entry name" value="Pept_M10_metallopeptidase"/>
</dbReference>
<protein>
    <recommendedName>
        <fullName evidence="5">Peptidase M10 metallopeptidase domain-containing protein</fullName>
    </recommendedName>
</protein>
<dbReference type="Pfam" id="PF00413">
    <property type="entry name" value="Peptidase_M10"/>
    <property type="match status" value="1"/>
</dbReference>
<keyword evidence="1" id="KW-0645">Protease</keyword>
<evidence type="ECO:0000256" key="2">
    <source>
        <dbReference type="ARBA" id="ARBA00022723"/>
    </source>
</evidence>
<evidence type="ECO:0000256" key="1">
    <source>
        <dbReference type="ARBA" id="ARBA00022670"/>
    </source>
</evidence>
<proteinExistence type="predicted"/>
<keyword evidence="4" id="KW-0862">Zinc</keyword>
<keyword evidence="3" id="KW-0378">Hydrolase</keyword>
<evidence type="ECO:0000259" key="5">
    <source>
        <dbReference type="Pfam" id="PF00413"/>
    </source>
</evidence>
<dbReference type="SUPFAM" id="SSF48452">
    <property type="entry name" value="TPR-like"/>
    <property type="match status" value="1"/>
</dbReference>
<evidence type="ECO:0000313" key="7">
    <source>
        <dbReference type="Proteomes" id="UP000664277"/>
    </source>
</evidence>
<dbReference type="SUPFAM" id="SSF55486">
    <property type="entry name" value="Metalloproteases ('zincins'), catalytic domain"/>
    <property type="match status" value="1"/>
</dbReference>
<dbReference type="GO" id="GO:0006508">
    <property type="term" value="P:proteolysis"/>
    <property type="evidence" value="ECO:0007669"/>
    <property type="project" value="UniProtKB-KW"/>
</dbReference>
<sequence>MSVPYEEFLKLVSFYEAANLCRDSGEFAASDLLYQRSLSGLKDNELCVFIWYDWALSWDFRGNSPAAGACFEKAVELFQAFESLHPHDERVPAWRSFVEAIEEHLSICRNSSAPANDYFLTLYRALPWSSLTNLKIYIDDSLENGFSEDLARLLYQACFVWNTAHLPVSPVLVKDRSEAQIEIMRVQFLGAQHSAGQTIYELEHNCLRKACIRLFCRSHTLDALSESEIANLSSLCRHEFGHALGLDGHSPVGTDLMYWKSRCQEPSPRDLATLQRLYSVL</sequence>
<evidence type="ECO:0000313" key="6">
    <source>
        <dbReference type="EMBL" id="MBN8659839.1"/>
    </source>
</evidence>
<evidence type="ECO:0000256" key="4">
    <source>
        <dbReference type="ARBA" id="ARBA00022833"/>
    </source>
</evidence>
<dbReference type="InterPro" id="IPR011990">
    <property type="entry name" value="TPR-like_helical_dom_sf"/>
</dbReference>
<dbReference type="GO" id="GO:0004222">
    <property type="term" value="F:metalloendopeptidase activity"/>
    <property type="evidence" value="ECO:0007669"/>
    <property type="project" value="InterPro"/>
</dbReference>
<dbReference type="InterPro" id="IPR024079">
    <property type="entry name" value="MetalloPept_cat_dom_sf"/>
</dbReference>
<name>A0A8J7P7B1_9BACT</name>
<evidence type="ECO:0000256" key="3">
    <source>
        <dbReference type="ARBA" id="ARBA00022801"/>
    </source>
</evidence>
<accession>A0A8J7P7B1</accession>
<dbReference type="Proteomes" id="UP000664277">
    <property type="component" value="Unassembled WGS sequence"/>
</dbReference>
<reference evidence="6" key="1">
    <citation type="submission" date="2021-02" db="EMBL/GenBank/DDBJ databases">
        <title>Genome-Resolved Metagenomics of a Microbial Community Performing Photosynthetic Biological Nutrient Removal.</title>
        <authorList>
            <person name="Mcdaniel E.A."/>
        </authorList>
    </citation>
    <scope>NUCLEOTIDE SEQUENCE</scope>
    <source>
        <strain evidence="6">UWPOB_OBS1</strain>
    </source>
</reference>
<dbReference type="GO" id="GO:0008270">
    <property type="term" value="F:zinc ion binding"/>
    <property type="evidence" value="ECO:0007669"/>
    <property type="project" value="InterPro"/>
</dbReference>
<gene>
    <name evidence="6" type="ORF">J0M35_05715</name>
</gene>
<dbReference type="Gene3D" id="3.40.390.10">
    <property type="entry name" value="Collagenase (Catalytic Domain)"/>
    <property type="match status" value="1"/>
</dbReference>
<organism evidence="6 7">
    <name type="scientific">Candidatus Obscuribacter phosphatis</name>
    <dbReference type="NCBI Taxonomy" id="1906157"/>
    <lineage>
        <taxon>Bacteria</taxon>
        <taxon>Bacillati</taxon>
        <taxon>Candidatus Melainabacteria</taxon>
        <taxon>Candidatus Obscuribacterales</taxon>
        <taxon>Candidatus Obscuribacteraceae</taxon>
        <taxon>Candidatus Obscuribacter</taxon>
    </lineage>
</organism>
<dbReference type="GO" id="GO:0031012">
    <property type="term" value="C:extracellular matrix"/>
    <property type="evidence" value="ECO:0007669"/>
    <property type="project" value="InterPro"/>
</dbReference>